<dbReference type="Proteomes" id="UP000321172">
    <property type="component" value="Chromosome"/>
</dbReference>
<organism evidence="10 11">
    <name type="scientific">Novosphingobium ginsenosidimutans</name>
    <dbReference type="NCBI Taxonomy" id="1176536"/>
    <lineage>
        <taxon>Bacteria</taxon>
        <taxon>Pseudomonadati</taxon>
        <taxon>Pseudomonadota</taxon>
        <taxon>Alphaproteobacteria</taxon>
        <taxon>Sphingomonadales</taxon>
        <taxon>Sphingomonadaceae</taxon>
        <taxon>Novosphingobium</taxon>
    </lineage>
</organism>
<evidence type="ECO:0000256" key="8">
    <source>
        <dbReference type="SAM" id="Phobius"/>
    </source>
</evidence>
<evidence type="ECO:0000313" key="11">
    <source>
        <dbReference type="Proteomes" id="UP000321172"/>
    </source>
</evidence>
<dbReference type="AlphaFoldDB" id="A0A5B8S6T5"/>
<evidence type="ECO:0000256" key="4">
    <source>
        <dbReference type="ARBA" id="ARBA00022692"/>
    </source>
</evidence>
<dbReference type="NCBIfam" id="TIGR03109">
    <property type="entry name" value="exosort_XrtA"/>
    <property type="match status" value="1"/>
</dbReference>
<evidence type="ECO:0000256" key="2">
    <source>
        <dbReference type="ARBA" id="ARBA00022475"/>
    </source>
</evidence>
<dbReference type="KEGG" id="ngf:FRF71_12685"/>
<evidence type="ECO:0000256" key="5">
    <source>
        <dbReference type="ARBA" id="ARBA00022801"/>
    </source>
</evidence>
<feature type="transmembrane region" description="Helical" evidence="8">
    <location>
        <begin position="124"/>
        <end position="143"/>
    </location>
</feature>
<dbReference type="NCBIfam" id="TIGR04178">
    <property type="entry name" value="exo_archaeo"/>
    <property type="match status" value="1"/>
</dbReference>
<dbReference type="Pfam" id="PF09721">
    <property type="entry name" value="Exosortase_EpsH"/>
    <property type="match status" value="1"/>
</dbReference>
<keyword evidence="4 8" id="KW-0812">Transmembrane</keyword>
<dbReference type="GO" id="GO:0005886">
    <property type="term" value="C:plasma membrane"/>
    <property type="evidence" value="ECO:0007669"/>
    <property type="project" value="UniProtKB-SubCell"/>
</dbReference>
<keyword evidence="11" id="KW-1185">Reference proteome</keyword>
<feature type="transmembrane region" description="Helical" evidence="8">
    <location>
        <begin position="194"/>
        <end position="213"/>
    </location>
</feature>
<dbReference type="RefSeq" id="WP_147090993.1">
    <property type="nucleotide sequence ID" value="NZ_BAABJD010000002.1"/>
</dbReference>
<dbReference type="OrthoDB" id="9797363at2"/>
<dbReference type="GO" id="GO:0008233">
    <property type="term" value="F:peptidase activity"/>
    <property type="evidence" value="ECO:0007669"/>
    <property type="project" value="UniProtKB-KW"/>
</dbReference>
<feature type="transmembrane region" description="Helical" evidence="8">
    <location>
        <begin position="259"/>
        <end position="278"/>
    </location>
</feature>
<evidence type="ECO:0000256" key="3">
    <source>
        <dbReference type="ARBA" id="ARBA00022670"/>
    </source>
</evidence>
<feature type="domain" description="Methanolan biosynthesis EpsI" evidence="9">
    <location>
        <begin position="314"/>
        <end position="504"/>
    </location>
</feature>
<evidence type="ECO:0000256" key="6">
    <source>
        <dbReference type="ARBA" id="ARBA00022989"/>
    </source>
</evidence>
<dbReference type="EMBL" id="CP042345">
    <property type="protein sequence ID" value="QEA16914.1"/>
    <property type="molecule type" value="Genomic_DNA"/>
</dbReference>
<accession>A0A5B8S6T5</accession>
<feature type="transmembrane region" description="Helical" evidence="8">
    <location>
        <begin position="21"/>
        <end position="41"/>
    </location>
</feature>
<feature type="transmembrane region" description="Helical" evidence="8">
    <location>
        <begin position="155"/>
        <end position="174"/>
    </location>
</feature>
<keyword evidence="2" id="KW-1003">Cell membrane</keyword>
<dbReference type="NCBIfam" id="TIGR02602">
    <property type="entry name" value="8TM_EpsH"/>
    <property type="match status" value="1"/>
</dbReference>
<feature type="transmembrane region" description="Helical" evidence="8">
    <location>
        <begin position="53"/>
        <end position="71"/>
    </location>
</feature>
<evidence type="ECO:0000256" key="7">
    <source>
        <dbReference type="ARBA" id="ARBA00023136"/>
    </source>
</evidence>
<keyword evidence="3" id="KW-0645">Protease</keyword>
<dbReference type="InterPro" id="IPR014263">
    <property type="entry name" value="Methanolan_biosynth_EpsI"/>
</dbReference>
<dbReference type="GO" id="GO:0006508">
    <property type="term" value="P:proteolysis"/>
    <property type="evidence" value="ECO:0007669"/>
    <property type="project" value="UniProtKB-KW"/>
</dbReference>
<keyword evidence="6 8" id="KW-1133">Transmembrane helix</keyword>
<feature type="transmembrane region" description="Helical" evidence="8">
    <location>
        <begin position="220"/>
        <end position="239"/>
    </location>
</feature>
<feature type="transmembrane region" description="Helical" evidence="8">
    <location>
        <begin position="83"/>
        <end position="104"/>
    </location>
</feature>
<comment type="subcellular location">
    <subcellularLocation>
        <location evidence="1">Cell membrane</location>
        <topology evidence="1">Multi-pass membrane protein</topology>
    </subcellularLocation>
</comment>
<evidence type="ECO:0000313" key="10">
    <source>
        <dbReference type="EMBL" id="QEA16914.1"/>
    </source>
</evidence>
<feature type="transmembrane region" description="Helical" evidence="8">
    <location>
        <begin position="308"/>
        <end position="329"/>
    </location>
</feature>
<dbReference type="InterPro" id="IPR026392">
    <property type="entry name" value="Exo/Archaeosortase_dom"/>
</dbReference>
<evidence type="ECO:0000259" key="9">
    <source>
        <dbReference type="Pfam" id="PF11984"/>
    </source>
</evidence>
<dbReference type="InterPro" id="IPR017540">
    <property type="entry name" value="Exosortase-1"/>
</dbReference>
<sequence>MPPESLQLTSAHAGTSPWRNALVWLGLVWAGLILAFAGDWLMMAQHWWDSSTYNHILLIPPILVWLVSLRVDELRKLVPVTWAPGLLFVASGVLLWVLGRFAGFSLVQQAGAVLVLPGSLLTLLGPRVGLGLMFPLGYMAFLVPFGDEVVPQLQMITAALTIGLVKLSGIPAVIDGVFIDTPAGLFEVAEACSGVKFLIAMIALGALVANVCFRSWKRRLLFMALCIVAPILANGVRAWGTILAAQYVGAEKAGGFDHIVYGWFFFALVIAAVLGLSWRHFDRAVDDPIIDGEALAAMKLPALFDRSAIAAPLAILLCGGLVLSGQAWARKAEALLAPMPQQIFLPAVPGWQRVDYAPVVPWEPRAAGAEHRLLGRYADASGRKVDVFLALYPAQTEGREATGFGEGALREDSEWSWNSAGPHTRDAKSDLLRARGSVERLAQTYYRNGDLLTGSALKLKLATIEDRLLLRRNPTVMLILSVEASGAEDPGTTLDRFRQATGPVGPWMDRIVALR</sequence>
<keyword evidence="5 10" id="KW-0378">Hydrolase</keyword>
<reference evidence="10 11" key="1">
    <citation type="journal article" date="2013" name="J. Microbiol. Biotechnol.">
        <title>Novosphingobium ginsenosidimutans sp. nov., with the ability to convert ginsenoside.</title>
        <authorList>
            <person name="Kim J.K."/>
            <person name="He D."/>
            <person name="Liu Q.M."/>
            <person name="Park H.Y."/>
            <person name="Jung M.S."/>
            <person name="Yoon M.H."/>
            <person name="Kim S.C."/>
            <person name="Im W.T."/>
        </authorList>
    </citation>
    <scope>NUCLEOTIDE SEQUENCE [LARGE SCALE GENOMIC DNA]</scope>
    <source>
        <strain evidence="10 11">FW-6</strain>
    </source>
</reference>
<dbReference type="InterPro" id="IPR019127">
    <property type="entry name" value="Exosortase"/>
</dbReference>
<dbReference type="Pfam" id="PF11984">
    <property type="entry name" value="DUF3485"/>
    <property type="match status" value="1"/>
</dbReference>
<keyword evidence="7 8" id="KW-0472">Membrane</keyword>
<gene>
    <name evidence="10" type="primary">xrtA</name>
    <name evidence="10" type="ORF">FRF71_12685</name>
</gene>
<proteinExistence type="predicted"/>
<protein>
    <submittedName>
        <fullName evidence="10">Exosortase A</fullName>
        <ecNumber evidence="10">3.4.22.-</ecNumber>
    </submittedName>
</protein>
<dbReference type="NCBIfam" id="TIGR02914">
    <property type="entry name" value="EpsI_fam"/>
    <property type="match status" value="1"/>
</dbReference>
<evidence type="ECO:0000256" key="1">
    <source>
        <dbReference type="ARBA" id="ARBA00004651"/>
    </source>
</evidence>
<dbReference type="InterPro" id="IPR013426">
    <property type="entry name" value="EpsH-like"/>
</dbReference>
<dbReference type="EC" id="3.4.22.-" evidence="10"/>
<name>A0A5B8S6T5_9SPHN</name>